<evidence type="ECO:0000256" key="10">
    <source>
        <dbReference type="ARBA" id="ARBA00023235"/>
    </source>
</evidence>
<protein>
    <recommendedName>
        <fullName evidence="6">1-(5-phosphoribosyl)-5-[(5-phosphoribosylamino)methylideneamino] imidazole-4-carboxamide isomerase</fullName>
        <ecNumber evidence="5">5.3.1.16</ecNumber>
    </recommendedName>
</protein>
<evidence type="ECO:0000313" key="12">
    <source>
        <dbReference type="EMBL" id="PSN83306.1"/>
    </source>
</evidence>
<dbReference type="GO" id="GO:0000162">
    <property type="term" value="P:L-tryptophan biosynthetic process"/>
    <property type="evidence" value="ECO:0007669"/>
    <property type="project" value="TreeGrafter"/>
</dbReference>
<gene>
    <name evidence="12" type="ORF">B9Q01_05115</name>
</gene>
<dbReference type="Pfam" id="PF00977">
    <property type="entry name" value="His_biosynth"/>
    <property type="match status" value="1"/>
</dbReference>
<dbReference type="NCBIfam" id="NF010113">
    <property type="entry name" value="PRK13586.1"/>
    <property type="match status" value="1"/>
</dbReference>
<evidence type="ECO:0000256" key="9">
    <source>
        <dbReference type="ARBA" id="ARBA00023102"/>
    </source>
</evidence>
<comment type="subcellular location">
    <subcellularLocation>
        <location evidence="2">Cytoplasm</location>
    </subcellularLocation>
</comment>
<organism evidence="12 13">
    <name type="scientific">Candidatus Marsarchaeota G1 archaeon OSP_D</name>
    <dbReference type="NCBI Taxonomy" id="1978155"/>
    <lineage>
        <taxon>Archaea</taxon>
        <taxon>Candidatus Marsarchaeota</taxon>
        <taxon>Candidatus Marsarchaeota group 1</taxon>
    </lineage>
</organism>
<evidence type="ECO:0000256" key="7">
    <source>
        <dbReference type="ARBA" id="ARBA00022490"/>
    </source>
</evidence>
<comment type="similarity">
    <text evidence="4 11">Belongs to the HisA/HisF family.</text>
</comment>
<dbReference type="EMBL" id="NEXC01000028">
    <property type="protein sequence ID" value="PSN83306.1"/>
    <property type="molecule type" value="Genomic_DNA"/>
</dbReference>
<evidence type="ECO:0000256" key="2">
    <source>
        <dbReference type="ARBA" id="ARBA00004496"/>
    </source>
</evidence>
<evidence type="ECO:0000313" key="13">
    <source>
        <dbReference type="Proteomes" id="UP000240880"/>
    </source>
</evidence>
<dbReference type="AlphaFoldDB" id="A0A2R6AAA3"/>
<dbReference type="InterPro" id="IPR006062">
    <property type="entry name" value="His_biosynth"/>
</dbReference>
<dbReference type="Proteomes" id="UP000240880">
    <property type="component" value="Unassembled WGS sequence"/>
</dbReference>
<sequence>MKVFPSLDLSKGKAVKRVRGEENTGLVLGDPVKLALTLFEEGYERLHVVDLDCAQDKGQNEEVIKQVASIGFKELQVGGGIRSLEKANRLLSYGVNRLVLSTLPFTNTREFLKIKRSLGGQNIAISLDYFGDKVLIKGWSESAYTLASALERVSQWDVYAVIFTCVNNEGLMSGVDRKLFRYAKNMKIKKGYAGGVKHLSDLFCLKNMGFDFAILGMSLYTGVLRSVKNV</sequence>
<keyword evidence="10 12" id="KW-0413">Isomerase</keyword>
<proteinExistence type="inferred from homology"/>
<dbReference type="PANTHER" id="PTHR43090">
    <property type="entry name" value="1-(5-PHOSPHORIBOSYL)-5-[(5-PHOSPHORIBOSYLAMINO)METHYLIDENEAMINO] IMIDAZOLE-4-CARBOXAMIDE ISOMERASE"/>
    <property type="match status" value="1"/>
</dbReference>
<evidence type="ECO:0000256" key="6">
    <source>
        <dbReference type="ARBA" id="ARBA00018464"/>
    </source>
</evidence>
<evidence type="ECO:0000256" key="11">
    <source>
        <dbReference type="RuleBase" id="RU003657"/>
    </source>
</evidence>
<evidence type="ECO:0000256" key="3">
    <source>
        <dbReference type="ARBA" id="ARBA00005133"/>
    </source>
</evidence>
<dbReference type="CDD" id="cd04732">
    <property type="entry name" value="HisA"/>
    <property type="match status" value="1"/>
</dbReference>
<reference evidence="12 13" key="1">
    <citation type="submission" date="2017-04" db="EMBL/GenBank/DDBJ databases">
        <title>Novel microbial lineages endemic to geothermal iron-oxide mats fill important gaps in the evolutionary history of Archaea.</title>
        <authorList>
            <person name="Jay Z.J."/>
            <person name="Beam J.P."/>
            <person name="Dlakic M."/>
            <person name="Rusch D.B."/>
            <person name="Kozubal M.A."/>
            <person name="Inskeep W.P."/>
        </authorList>
    </citation>
    <scope>NUCLEOTIDE SEQUENCE [LARGE SCALE GENOMIC DNA]</scope>
    <source>
        <strain evidence="12">OSP_D</strain>
    </source>
</reference>
<dbReference type="GO" id="GO:0000105">
    <property type="term" value="P:L-histidine biosynthetic process"/>
    <property type="evidence" value="ECO:0007669"/>
    <property type="project" value="UniProtKB-UniPathway"/>
</dbReference>
<evidence type="ECO:0000256" key="1">
    <source>
        <dbReference type="ARBA" id="ARBA00000901"/>
    </source>
</evidence>
<dbReference type="UniPathway" id="UPA00031">
    <property type="reaction ID" value="UER00009"/>
</dbReference>
<accession>A0A2R6AAA3</accession>
<dbReference type="EC" id="5.3.1.16" evidence="5"/>
<dbReference type="Gene3D" id="3.20.20.70">
    <property type="entry name" value="Aldolase class I"/>
    <property type="match status" value="1"/>
</dbReference>
<dbReference type="PANTHER" id="PTHR43090:SF2">
    <property type="entry name" value="1-(5-PHOSPHORIBOSYL)-5-[(5-PHOSPHORIBOSYLAMINO)METHYLIDENEAMINO] IMIDAZOLE-4-CARBOXAMIDE ISOMERASE"/>
    <property type="match status" value="1"/>
</dbReference>
<comment type="pathway">
    <text evidence="3">Amino-acid biosynthesis; L-histidine biosynthesis; L-histidine from 5-phospho-alpha-D-ribose 1-diphosphate: step 4/9.</text>
</comment>
<dbReference type="SUPFAM" id="SSF51366">
    <property type="entry name" value="Ribulose-phoshate binding barrel"/>
    <property type="match status" value="1"/>
</dbReference>
<evidence type="ECO:0000256" key="4">
    <source>
        <dbReference type="ARBA" id="ARBA00009667"/>
    </source>
</evidence>
<dbReference type="InterPro" id="IPR044524">
    <property type="entry name" value="Isoase_HisA-like"/>
</dbReference>
<keyword evidence="8 11" id="KW-0028">Amino-acid biosynthesis</keyword>
<evidence type="ECO:0000256" key="5">
    <source>
        <dbReference type="ARBA" id="ARBA00012550"/>
    </source>
</evidence>
<evidence type="ECO:0000256" key="8">
    <source>
        <dbReference type="ARBA" id="ARBA00022605"/>
    </source>
</evidence>
<dbReference type="GO" id="GO:0005737">
    <property type="term" value="C:cytoplasm"/>
    <property type="evidence" value="ECO:0007669"/>
    <property type="project" value="UniProtKB-SubCell"/>
</dbReference>
<keyword evidence="7" id="KW-0963">Cytoplasm</keyword>
<dbReference type="GO" id="GO:0003949">
    <property type="term" value="F:1-(5-phosphoribosyl)-5-[(5-phosphoribosylamino)methylideneamino]imidazole-4-carboxamide isomerase activity"/>
    <property type="evidence" value="ECO:0007669"/>
    <property type="project" value="UniProtKB-EC"/>
</dbReference>
<comment type="catalytic activity">
    <reaction evidence="1">
        <text>1-(5-phospho-beta-D-ribosyl)-5-[(5-phospho-beta-D-ribosylamino)methylideneamino]imidazole-4-carboxamide = 5-[(5-phospho-1-deoxy-D-ribulos-1-ylimino)methylamino]-1-(5-phospho-beta-D-ribosyl)imidazole-4-carboxamide</text>
        <dbReference type="Rhea" id="RHEA:15469"/>
        <dbReference type="ChEBI" id="CHEBI:58435"/>
        <dbReference type="ChEBI" id="CHEBI:58525"/>
        <dbReference type="EC" id="5.3.1.16"/>
    </reaction>
</comment>
<dbReference type="InterPro" id="IPR023016">
    <property type="entry name" value="HisA/PriA"/>
</dbReference>
<name>A0A2R6AAA3_9ARCH</name>
<dbReference type="InterPro" id="IPR011060">
    <property type="entry name" value="RibuloseP-bd_barrel"/>
</dbReference>
<comment type="caution">
    <text evidence="12">The sequence shown here is derived from an EMBL/GenBank/DDBJ whole genome shotgun (WGS) entry which is preliminary data.</text>
</comment>
<keyword evidence="9 11" id="KW-0368">Histidine biosynthesis</keyword>
<dbReference type="InterPro" id="IPR013785">
    <property type="entry name" value="Aldolase_TIM"/>
</dbReference>